<dbReference type="OrthoDB" id="6500457at2759"/>
<organism evidence="2 3">
    <name type="scientific">Tropilaelaps mercedesae</name>
    <dbReference type="NCBI Taxonomy" id="418985"/>
    <lineage>
        <taxon>Eukaryota</taxon>
        <taxon>Metazoa</taxon>
        <taxon>Ecdysozoa</taxon>
        <taxon>Arthropoda</taxon>
        <taxon>Chelicerata</taxon>
        <taxon>Arachnida</taxon>
        <taxon>Acari</taxon>
        <taxon>Parasitiformes</taxon>
        <taxon>Mesostigmata</taxon>
        <taxon>Gamasina</taxon>
        <taxon>Dermanyssoidea</taxon>
        <taxon>Laelapidae</taxon>
        <taxon>Tropilaelaps</taxon>
    </lineage>
</organism>
<name>A0A1V9XQC1_9ACAR</name>
<protein>
    <submittedName>
        <fullName evidence="2">Uncharacterized protein</fullName>
    </submittedName>
</protein>
<accession>A0A1V9XQC1</accession>
<keyword evidence="3" id="KW-1185">Reference proteome</keyword>
<evidence type="ECO:0000313" key="2">
    <source>
        <dbReference type="EMBL" id="OQR75700.1"/>
    </source>
</evidence>
<feature type="chain" id="PRO_5012596559" evidence="1">
    <location>
        <begin position="23"/>
        <end position="102"/>
    </location>
</feature>
<sequence length="102" mass="11233">LMIGVLVAAVMCLALLVESAAGVEEQEHAFQGTATSHGAATDAEMMNAIRTILLRSLRSPRYHGGAGRRYDYVKRFPEVNARGFESDIFDEGFGDFSPVRRR</sequence>
<dbReference type="AlphaFoldDB" id="A0A1V9XQC1"/>
<keyword evidence="1" id="KW-0732">Signal</keyword>
<proteinExistence type="predicted"/>
<evidence type="ECO:0000256" key="1">
    <source>
        <dbReference type="SAM" id="SignalP"/>
    </source>
</evidence>
<feature type="signal peptide" evidence="1">
    <location>
        <begin position="1"/>
        <end position="22"/>
    </location>
</feature>
<evidence type="ECO:0000313" key="3">
    <source>
        <dbReference type="Proteomes" id="UP000192247"/>
    </source>
</evidence>
<comment type="caution">
    <text evidence="2">The sequence shown here is derived from an EMBL/GenBank/DDBJ whole genome shotgun (WGS) entry which is preliminary data.</text>
</comment>
<gene>
    <name evidence="2" type="ORF">BIW11_08251</name>
</gene>
<dbReference type="InParanoid" id="A0A1V9XQC1"/>
<dbReference type="EMBL" id="MNPL01005959">
    <property type="protein sequence ID" value="OQR75700.1"/>
    <property type="molecule type" value="Genomic_DNA"/>
</dbReference>
<reference evidence="2 3" key="1">
    <citation type="journal article" date="2017" name="Gigascience">
        <title>Draft genome of the honey bee ectoparasitic mite, Tropilaelaps mercedesae, is shaped by the parasitic life history.</title>
        <authorList>
            <person name="Dong X."/>
            <person name="Armstrong S.D."/>
            <person name="Xia D."/>
            <person name="Makepeace B.L."/>
            <person name="Darby A.C."/>
            <person name="Kadowaki T."/>
        </authorList>
    </citation>
    <scope>NUCLEOTIDE SEQUENCE [LARGE SCALE GENOMIC DNA]</scope>
    <source>
        <strain evidence="2">Wuxi-XJTLU</strain>
    </source>
</reference>
<dbReference type="Proteomes" id="UP000192247">
    <property type="component" value="Unassembled WGS sequence"/>
</dbReference>
<feature type="non-terminal residue" evidence="2">
    <location>
        <position position="1"/>
    </location>
</feature>